<protein>
    <submittedName>
        <fullName evidence="5">Uncharacterized protein</fullName>
    </submittedName>
</protein>
<evidence type="ECO:0000256" key="4">
    <source>
        <dbReference type="SAM" id="MobiDB-lite"/>
    </source>
</evidence>
<dbReference type="InParanoid" id="A0A4W3GNJ9"/>
<keyword evidence="3" id="KW-0539">Nucleus</keyword>
<accession>A0A4W3GNJ9</accession>
<dbReference type="GO" id="GO:0005634">
    <property type="term" value="C:nucleus"/>
    <property type="evidence" value="ECO:0007669"/>
    <property type="project" value="UniProtKB-SubCell"/>
</dbReference>
<reference evidence="6" key="1">
    <citation type="journal article" date="2006" name="Science">
        <title>Ancient noncoding elements conserved in the human genome.</title>
        <authorList>
            <person name="Venkatesh B."/>
            <person name="Kirkness E.F."/>
            <person name="Loh Y.H."/>
            <person name="Halpern A.L."/>
            <person name="Lee A.P."/>
            <person name="Johnson J."/>
            <person name="Dandona N."/>
            <person name="Viswanathan L.D."/>
            <person name="Tay A."/>
            <person name="Venter J.C."/>
            <person name="Strausberg R.L."/>
            <person name="Brenner S."/>
        </authorList>
    </citation>
    <scope>NUCLEOTIDE SEQUENCE [LARGE SCALE GENOMIC DNA]</scope>
</reference>
<evidence type="ECO:0000313" key="6">
    <source>
        <dbReference type="Proteomes" id="UP000314986"/>
    </source>
</evidence>
<feature type="region of interest" description="Disordered" evidence="4">
    <location>
        <begin position="20"/>
        <end position="80"/>
    </location>
</feature>
<organism evidence="5 6">
    <name type="scientific">Callorhinchus milii</name>
    <name type="common">Ghost shark</name>
    <dbReference type="NCBI Taxonomy" id="7868"/>
    <lineage>
        <taxon>Eukaryota</taxon>
        <taxon>Metazoa</taxon>
        <taxon>Chordata</taxon>
        <taxon>Craniata</taxon>
        <taxon>Vertebrata</taxon>
        <taxon>Chondrichthyes</taxon>
        <taxon>Holocephali</taxon>
        <taxon>Chimaeriformes</taxon>
        <taxon>Callorhinchidae</taxon>
        <taxon>Callorhinchus</taxon>
    </lineage>
</organism>
<feature type="region of interest" description="Disordered" evidence="4">
    <location>
        <begin position="248"/>
        <end position="280"/>
    </location>
</feature>
<dbReference type="Pfam" id="PF15772">
    <property type="entry name" value="UPF0688"/>
    <property type="match status" value="1"/>
</dbReference>
<dbReference type="AlphaFoldDB" id="A0A4W3GNJ9"/>
<comment type="subcellular location">
    <subcellularLocation>
        <location evidence="1">Nucleus</location>
    </subcellularLocation>
</comment>
<evidence type="ECO:0000256" key="3">
    <source>
        <dbReference type="ARBA" id="ARBA00023242"/>
    </source>
</evidence>
<sequence>MVATRCSVRLRNRRLRCCGLGSSNDGSHGRTQKAASSADKANPTLVSVVPNPNKPPTKKAKWARVEATDGTEQGWEDCETTELSHKAAQRKEESAVRVCIEGHSLRPEVEATSVTNWVENEKPGESPAQTYEPASKHSHSLEMCNMGPLETISNGVLGNEGGSEKTEDSVEGDTSEDRESMEVDQHRGTSLKLDNSVFLDEDSNQPMPVGKFFGNVEIMQDLPPFMPMPESLTRREYRRRHFIAKEDEDEDLIEQGAGESVGEPRDRPVSGVGISADLEPMAVQNMPEMLKKCL</sequence>
<dbReference type="FunCoup" id="A0A4W3GNJ9">
    <property type="interactions" value="298"/>
</dbReference>
<keyword evidence="6" id="KW-1185">Reference proteome</keyword>
<reference evidence="6" key="3">
    <citation type="journal article" date="2014" name="Nature">
        <title>Elephant shark genome provides unique insights into gnathostome evolution.</title>
        <authorList>
            <consortium name="International Elephant Shark Genome Sequencing Consortium"/>
            <person name="Venkatesh B."/>
            <person name="Lee A.P."/>
            <person name="Ravi V."/>
            <person name="Maurya A.K."/>
            <person name="Lian M.M."/>
            <person name="Swann J.B."/>
            <person name="Ohta Y."/>
            <person name="Flajnik M.F."/>
            <person name="Sutoh Y."/>
            <person name="Kasahara M."/>
            <person name="Hoon S."/>
            <person name="Gangu V."/>
            <person name="Roy S.W."/>
            <person name="Irimia M."/>
            <person name="Korzh V."/>
            <person name="Kondrychyn I."/>
            <person name="Lim Z.W."/>
            <person name="Tay B.H."/>
            <person name="Tohari S."/>
            <person name="Kong K.W."/>
            <person name="Ho S."/>
            <person name="Lorente-Galdos B."/>
            <person name="Quilez J."/>
            <person name="Marques-Bonet T."/>
            <person name="Raney B.J."/>
            <person name="Ingham P.W."/>
            <person name="Tay A."/>
            <person name="Hillier L.W."/>
            <person name="Minx P."/>
            <person name="Boehm T."/>
            <person name="Wilson R.K."/>
            <person name="Brenner S."/>
            <person name="Warren W.C."/>
        </authorList>
    </citation>
    <scope>NUCLEOTIDE SEQUENCE [LARGE SCALE GENOMIC DNA]</scope>
</reference>
<gene>
    <name evidence="5" type="primary">cunh1orf174</name>
</gene>
<dbReference type="PANTHER" id="PTHR28491">
    <property type="entry name" value="UPF0688 PROTEIN C1ORF174"/>
    <property type="match status" value="1"/>
</dbReference>
<dbReference type="PANTHER" id="PTHR28491:SF1">
    <property type="entry name" value="UPF0688 PROTEIN C1ORF174"/>
    <property type="match status" value="1"/>
</dbReference>
<dbReference type="STRING" id="7868.ENSCMIP00000004540"/>
<feature type="region of interest" description="Disordered" evidence="4">
    <location>
        <begin position="156"/>
        <end position="188"/>
    </location>
</feature>
<dbReference type="Proteomes" id="UP000314986">
    <property type="component" value="Unassembled WGS sequence"/>
</dbReference>
<reference evidence="5" key="5">
    <citation type="submission" date="2025-09" db="UniProtKB">
        <authorList>
            <consortium name="Ensembl"/>
        </authorList>
    </citation>
    <scope>IDENTIFICATION</scope>
</reference>
<feature type="compositionally biased region" description="Basic and acidic residues" evidence="4">
    <location>
        <begin position="175"/>
        <end position="187"/>
    </location>
</feature>
<proteinExistence type="inferred from homology"/>
<name>A0A4W3GNJ9_CALMI</name>
<comment type="similarity">
    <text evidence="2">Belongs to the UPF0688 family.</text>
</comment>
<dbReference type="Ensembl" id="ENSCMIT00000004706.1">
    <property type="protein sequence ID" value="ENSCMIP00000004540.1"/>
    <property type="gene ID" value="ENSCMIG00000002707.1"/>
</dbReference>
<evidence type="ECO:0000313" key="5">
    <source>
        <dbReference type="Ensembl" id="ENSCMIP00000004540.1"/>
    </source>
</evidence>
<dbReference type="OMA" id="FGNVEIM"/>
<evidence type="ECO:0000256" key="2">
    <source>
        <dbReference type="ARBA" id="ARBA00006634"/>
    </source>
</evidence>
<dbReference type="GeneTree" id="ENSGT00390000016496"/>
<reference evidence="5" key="4">
    <citation type="submission" date="2025-08" db="UniProtKB">
        <authorList>
            <consortium name="Ensembl"/>
        </authorList>
    </citation>
    <scope>IDENTIFICATION</scope>
</reference>
<evidence type="ECO:0000256" key="1">
    <source>
        <dbReference type="ARBA" id="ARBA00004123"/>
    </source>
</evidence>
<dbReference type="InterPro" id="IPR031530">
    <property type="entry name" value="UPF0688"/>
</dbReference>
<reference evidence="6" key="2">
    <citation type="journal article" date="2007" name="PLoS Biol.">
        <title>Survey sequencing and comparative analysis of the elephant shark (Callorhinchus milii) genome.</title>
        <authorList>
            <person name="Venkatesh B."/>
            <person name="Kirkness E.F."/>
            <person name="Loh Y.H."/>
            <person name="Halpern A.L."/>
            <person name="Lee A.P."/>
            <person name="Johnson J."/>
            <person name="Dandona N."/>
            <person name="Viswanathan L.D."/>
            <person name="Tay A."/>
            <person name="Venter J.C."/>
            <person name="Strausberg R.L."/>
            <person name="Brenner S."/>
        </authorList>
    </citation>
    <scope>NUCLEOTIDE SEQUENCE [LARGE SCALE GENOMIC DNA]</scope>
</reference>